<dbReference type="OrthoDB" id="2687620at2759"/>
<feature type="compositionally biased region" description="Pro residues" evidence="1">
    <location>
        <begin position="1"/>
        <end position="16"/>
    </location>
</feature>
<sequence>MADPPILPPASPPPQHNPNGPINPITGTPPAAAAAAAAGNAAAVSAIPVATVPEKDRLPKEGDEIVTEAGRLKEFVEIFRCYSPLEAKICTFF</sequence>
<evidence type="ECO:0000256" key="1">
    <source>
        <dbReference type="SAM" id="MobiDB-lite"/>
    </source>
</evidence>
<proteinExistence type="predicted"/>
<dbReference type="AlphaFoldDB" id="A0A2G5VM57"/>
<evidence type="ECO:0000313" key="3">
    <source>
        <dbReference type="Proteomes" id="UP000230233"/>
    </source>
</evidence>
<gene>
    <name evidence="2" type="primary">Cnig_chr_I.g2734</name>
    <name evidence="2" type="ORF">B9Z55_002734</name>
</gene>
<reference evidence="3" key="1">
    <citation type="submission" date="2017-10" db="EMBL/GenBank/DDBJ databases">
        <title>Rapid genome shrinkage in a self-fertile nematode reveals novel sperm competition proteins.</title>
        <authorList>
            <person name="Yin D."/>
            <person name="Schwarz E.M."/>
            <person name="Thomas C.G."/>
            <person name="Felde R.L."/>
            <person name="Korf I.F."/>
            <person name="Cutter A.D."/>
            <person name="Schartner C.M."/>
            <person name="Ralston E.J."/>
            <person name="Meyer B.J."/>
            <person name="Haag E.S."/>
        </authorList>
    </citation>
    <scope>NUCLEOTIDE SEQUENCE [LARGE SCALE GENOMIC DNA]</scope>
    <source>
        <strain evidence="3">JU1422</strain>
    </source>
</reference>
<dbReference type="Proteomes" id="UP000230233">
    <property type="component" value="Chromosome I"/>
</dbReference>
<protein>
    <submittedName>
        <fullName evidence="2">Uncharacterized protein</fullName>
    </submittedName>
</protein>
<evidence type="ECO:0000313" key="2">
    <source>
        <dbReference type="EMBL" id="PIC52757.1"/>
    </source>
</evidence>
<organism evidence="2 3">
    <name type="scientific">Caenorhabditis nigoni</name>
    <dbReference type="NCBI Taxonomy" id="1611254"/>
    <lineage>
        <taxon>Eukaryota</taxon>
        <taxon>Metazoa</taxon>
        <taxon>Ecdysozoa</taxon>
        <taxon>Nematoda</taxon>
        <taxon>Chromadorea</taxon>
        <taxon>Rhabditida</taxon>
        <taxon>Rhabditina</taxon>
        <taxon>Rhabditomorpha</taxon>
        <taxon>Rhabditoidea</taxon>
        <taxon>Rhabditidae</taxon>
        <taxon>Peloderinae</taxon>
        <taxon>Caenorhabditis</taxon>
    </lineage>
</organism>
<accession>A0A2G5VM57</accession>
<comment type="caution">
    <text evidence="2">The sequence shown here is derived from an EMBL/GenBank/DDBJ whole genome shotgun (WGS) entry which is preliminary data.</text>
</comment>
<feature type="region of interest" description="Disordered" evidence="1">
    <location>
        <begin position="1"/>
        <end position="31"/>
    </location>
</feature>
<feature type="compositionally biased region" description="Low complexity" evidence="1">
    <location>
        <begin position="17"/>
        <end position="31"/>
    </location>
</feature>
<keyword evidence="3" id="KW-1185">Reference proteome</keyword>
<dbReference type="EMBL" id="PDUG01000001">
    <property type="protein sequence ID" value="PIC52757.1"/>
    <property type="molecule type" value="Genomic_DNA"/>
</dbReference>
<name>A0A2G5VM57_9PELO</name>